<comment type="caution">
    <text evidence="1">The sequence shown here is derived from an EMBL/GenBank/DDBJ whole genome shotgun (WGS) entry which is preliminary data.</text>
</comment>
<dbReference type="EMBL" id="JBBPBM010000012">
    <property type="protein sequence ID" value="KAK8562944.1"/>
    <property type="molecule type" value="Genomic_DNA"/>
</dbReference>
<sequence length="95" mass="10414">MEVGELGPESHAGMGQRNRRFCGILQSASLLERNTVVSADAPLLVLGNGKWQQTMWFVECCRCDGGFILVCPRLLGGEGFRRTLSLVILPIALRP</sequence>
<dbReference type="Proteomes" id="UP001472677">
    <property type="component" value="Unassembled WGS sequence"/>
</dbReference>
<organism evidence="1 2">
    <name type="scientific">Hibiscus sabdariffa</name>
    <name type="common">roselle</name>
    <dbReference type="NCBI Taxonomy" id="183260"/>
    <lineage>
        <taxon>Eukaryota</taxon>
        <taxon>Viridiplantae</taxon>
        <taxon>Streptophyta</taxon>
        <taxon>Embryophyta</taxon>
        <taxon>Tracheophyta</taxon>
        <taxon>Spermatophyta</taxon>
        <taxon>Magnoliopsida</taxon>
        <taxon>eudicotyledons</taxon>
        <taxon>Gunneridae</taxon>
        <taxon>Pentapetalae</taxon>
        <taxon>rosids</taxon>
        <taxon>malvids</taxon>
        <taxon>Malvales</taxon>
        <taxon>Malvaceae</taxon>
        <taxon>Malvoideae</taxon>
        <taxon>Hibiscus</taxon>
    </lineage>
</organism>
<name>A0ABR2ELR8_9ROSI</name>
<protein>
    <submittedName>
        <fullName evidence="1">Uncharacterized protein</fullName>
    </submittedName>
</protein>
<keyword evidence="2" id="KW-1185">Reference proteome</keyword>
<evidence type="ECO:0000313" key="1">
    <source>
        <dbReference type="EMBL" id="KAK8562944.1"/>
    </source>
</evidence>
<gene>
    <name evidence="1" type="ORF">V6N12_011008</name>
</gene>
<reference evidence="1 2" key="1">
    <citation type="journal article" date="2024" name="G3 (Bethesda)">
        <title>Genome assembly of Hibiscus sabdariffa L. provides insights into metabolisms of medicinal natural products.</title>
        <authorList>
            <person name="Kim T."/>
        </authorList>
    </citation>
    <scope>NUCLEOTIDE SEQUENCE [LARGE SCALE GENOMIC DNA]</scope>
    <source>
        <strain evidence="1">TK-2024</strain>
        <tissue evidence="1">Old leaves</tissue>
    </source>
</reference>
<accession>A0ABR2ELR8</accession>
<proteinExistence type="predicted"/>
<evidence type="ECO:0000313" key="2">
    <source>
        <dbReference type="Proteomes" id="UP001472677"/>
    </source>
</evidence>